<name>A0A0G2Z7U4_9BACT</name>
<dbReference type="GO" id="GO:0003677">
    <property type="term" value="F:DNA binding"/>
    <property type="evidence" value="ECO:0007669"/>
    <property type="project" value="InterPro"/>
</dbReference>
<sequence>MEEISKEDLIKRLKRIEGQVRGLQRMIEEERDCSDILIQVSAVVSALSKVSELTAKSYAHKCILEMNEKGDVSELDALIESIIKLRRF</sequence>
<dbReference type="GO" id="GO:0045892">
    <property type="term" value="P:negative regulation of DNA-templated transcription"/>
    <property type="evidence" value="ECO:0007669"/>
    <property type="project" value="UniProtKB-ARBA"/>
</dbReference>
<dbReference type="InterPro" id="IPR003735">
    <property type="entry name" value="Metal_Tscrpt_repr"/>
</dbReference>
<gene>
    <name evidence="1" type="ORF">IX53_07100</name>
</gene>
<accession>A0A0G2Z7U4</accession>
<protein>
    <recommendedName>
        <fullName evidence="3">Transcriptional regulator</fullName>
    </recommendedName>
</protein>
<keyword evidence="2" id="KW-1185">Reference proteome</keyword>
<dbReference type="InterPro" id="IPR038390">
    <property type="entry name" value="Metal_Tscrpt_repr_sf"/>
</dbReference>
<dbReference type="EMBL" id="CP011232">
    <property type="protein sequence ID" value="AKI97622.1"/>
    <property type="molecule type" value="Genomic_DNA"/>
</dbReference>
<evidence type="ECO:0000313" key="1">
    <source>
        <dbReference type="EMBL" id="AKI97622.1"/>
    </source>
</evidence>
<dbReference type="OrthoDB" id="9811244at2"/>
<evidence type="ECO:0000313" key="2">
    <source>
        <dbReference type="Proteomes" id="UP000035159"/>
    </source>
</evidence>
<proteinExistence type="predicted"/>
<dbReference type="RefSeq" id="WP_047754757.1">
    <property type="nucleotide sequence ID" value="NZ_CAJUHA010000017.1"/>
</dbReference>
<dbReference type="CDD" id="cd10148">
    <property type="entry name" value="CsoR-like_DUF156"/>
    <property type="match status" value="1"/>
</dbReference>
<dbReference type="PANTHER" id="PTHR33677">
    <property type="entry name" value="TRANSCRIPTIONAL REPRESSOR FRMR-RELATED"/>
    <property type="match status" value="1"/>
</dbReference>
<organism evidence="1 2">
    <name type="scientific">Kosmotoga pacifica</name>
    <dbReference type="NCBI Taxonomy" id="1330330"/>
    <lineage>
        <taxon>Bacteria</taxon>
        <taxon>Thermotogati</taxon>
        <taxon>Thermotogota</taxon>
        <taxon>Thermotogae</taxon>
        <taxon>Kosmotogales</taxon>
        <taxon>Kosmotogaceae</taxon>
        <taxon>Kosmotoga</taxon>
    </lineage>
</organism>
<dbReference type="STRING" id="1330330.IX53_07100"/>
<dbReference type="PATRIC" id="fig|1330330.3.peg.1437"/>
<dbReference type="Gene3D" id="1.20.58.1000">
    <property type="entry name" value="Metal-sensitive repressor, helix protomer"/>
    <property type="match status" value="1"/>
</dbReference>
<reference evidence="1 2" key="1">
    <citation type="submission" date="2015-04" db="EMBL/GenBank/DDBJ databases">
        <title>Complete Genome Sequence of Kosmotoga pacifica SLHLJ1.</title>
        <authorList>
            <person name="Jiang L.J."/>
            <person name="Shao Z.Z."/>
            <person name="Jebbar M."/>
        </authorList>
    </citation>
    <scope>NUCLEOTIDE SEQUENCE [LARGE SCALE GENOMIC DNA]</scope>
    <source>
        <strain evidence="1 2">SLHLJ1</strain>
    </source>
</reference>
<dbReference type="AlphaFoldDB" id="A0A0G2Z7U4"/>
<dbReference type="Proteomes" id="UP000035159">
    <property type="component" value="Chromosome"/>
</dbReference>
<dbReference type="Pfam" id="PF02583">
    <property type="entry name" value="Trns_repr_metal"/>
    <property type="match status" value="1"/>
</dbReference>
<dbReference type="GO" id="GO:0046872">
    <property type="term" value="F:metal ion binding"/>
    <property type="evidence" value="ECO:0007669"/>
    <property type="project" value="InterPro"/>
</dbReference>
<dbReference type="KEGG" id="kpf:IX53_07100"/>
<evidence type="ECO:0008006" key="3">
    <source>
        <dbReference type="Google" id="ProtNLM"/>
    </source>
</evidence>